<dbReference type="PROSITE" id="PS51184">
    <property type="entry name" value="JMJC"/>
    <property type="match status" value="1"/>
</dbReference>
<dbReference type="GO" id="GO:0000785">
    <property type="term" value="C:chromatin"/>
    <property type="evidence" value="ECO:0007669"/>
    <property type="project" value="TreeGrafter"/>
</dbReference>
<proteinExistence type="predicted"/>
<dbReference type="GO" id="GO:0005634">
    <property type="term" value="C:nucleus"/>
    <property type="evidence" value="ECO:0007669"/>
    <property type="project" value="TreeGrafter"/>
</dbReference>
<dbReference type="EMBL" id="JACGWJ010000017">
    <property type="protein sequence ID" value="KAL0355250.1"/>
    <property type="molecule type" value="Genomic_DNA"/>
</dbReference>
<dbReference type="InterPro" id="IPR003347">
    <property type="entry name" value="JmjC_dom"/>
</dbReference>
<dbReference type="SMART" id="SM00558">
    <property type="entry name" value="JmjC"/>
    <property type="match status" value="1"/>
</dbReference>
<name>A0AAW2PGG7_SESRA</name>
<dbReference type="AlphaFoldDB" id="A0AAW2PGG7"/>
<gene>
    <name evidence="2" type="ORF">Sradi_3971900</name>
</gene>
<accession>A0AAW2PGG7</accession>
<evidence type="ECO:0000313" key="2">
    <source>
        <dbReference type="EMBL" id="KAL0355250.1"/>
    </source>
</evidence>
<comment type="caution">
    <text evidence="2">The sequence shown here is derived from an EMBL/GenBank/DDBJ whole genome shotgun (WGS) entry which is preliminary data.</text>
</comment>
<evidence type="ECO:0000259" key="1">
    <source>
        <dbReference type="PROSITE" id="PS51184"/>
    </source>
</evidence>
<feature type="domain" description="JmjC" evidence="1">
    <location>
        <begin position="42"/>
        <end position="214"/>
    </location>
</feature>
<dbReference type="GO" id="GO:0034647">
    <property type="term" value="F:histone H3K4me/H3K4me2/H3K4me3 demethylase activity"/>
    <property type="evidence" value="ECO:0007669"/>
    <property type="project" value="TreeGrafter"/>
</dbReference>
<dbReference type="PANTHER" id="PTHR10694">
    <property type="entry name" value="LYSINE-SPECIFIC DEMETHYLASE"/>
    <property type="match status" value="1"/>
</dbReference>
<sequence>METVYWNATVDKPFQVEYANDMPGSAFVAQKACGKKNETTITVGETEWNMRRVSRENLSLLRFMKEEIPGVTSPMVYVAMMFSWFAWHVEDHDLHSLNYLHMGAGKTWYGVPREAAVAFEEVIREHGYGGEINPLVTFATLGEKTTVMSPEVLLGAGVPCCRLVQNAGEFVVTFPRAYHSGFSHGKALDLIVERLLIATPEWLRFAKEAAIRRAAINCPPMVSHFQLLYDLALSLCSRMASPVQSDSYNLYDLEL</sequence>
<dbReference type="Gene3D" id="2.60.120.650">
    <property type="entry name" value="Cupin"/>
    <property type="match status" value="1"/>
</dbReference>
<organism evidence="2">
    <name type="scientific">Sesamum radiatum</name>
    <name type="common">Black benniseed</name>
    <dbReference type="NCBI Taxonomy" id="300843"/>
    <lineage>
        <taxon>Eukaryota</taxon>
        <taxon>Viridiplantae</taxon>
        <taxon>Streptophyta</taxon>
        <taxon>Embryophyta</taxon>
        <taxon>Tracheophyta</taxon>
        <taxon>Spermatophyta</taxon>
        <taxon>Magnoliopsida</taxon>
        <taxon>eudicotyledons</taxon>
        <taxon>Gunneridae</taxon>
        <taxon>Pentapetalae</taxon>
        <taxon>asterids</taxon>
        <taxon>lamiids</taxon>
        <taxon>Lamiales</taxon>
        <taxon>Pedaliaceae</taxon>
        <taxon>Sesamum</taxon>
    </lineage>
</organism>
<reference evidence="2" key="2">
    <citation type="journal article" date="2024" name="Plant">
        <title>Genomic evolution and insights into agronomic trait innovations of Sesamum species.</title>
        <authorList>
            <person name="Miao H."/>
            <person name="Wang L."/>
            <person name="Qu L."/>
            <person name="Liu H."/>
            <person name="Sun Y."/>
            <person name="Le M."/>
            <person name="Wang Q."/>
            <person name="Wei S."/>
            <person name="Zheng Y."/>
            <person name="Lin W."/>
            <person name="Duan Y."/>
            <person name="Cao H."/>
            <person name="Xiong S."/>
            <person name="Wang X."/>
            <person name="Wei L."/>
            <person name="Li C."/>
            <person name="Ma Q."/>
            <person name="Ju M."/>
            <person name="Zhao R."/>
            <person name="Li G."/>
            <person name="Mu C."/>
            <person name="Tian Q."/>
            <person name="Mei H."/>
            <person name="Zhang T."/>
            <person name="Gao T."/>
            <person name="Zhang H."/>
        </authorList>
    </citation>
    <scope>NUCLEOTIDE SEQUENCE</scope>
    <source>
        <strain evidence="2">G02</strain>
    </source>
</reference>
<reference evidence="2" key="1">
    <citation type="submission" date="2020-06" db="EMBL/GenBank/DDBJ databases">
        <authorList>
            <person name="Li T."/>
            <person name="Hu X."/>
            <person name="Zhang T."/>
            <person name="Song X."/>
            <person name="Zhang H."/>
            <person name="Dai N."/>
            <person name="Sheng W."/>
            <person name="Hou X."/>
            <person name="Wei L."/>
        </authorList>
    </citation>
    <scope>NUCLEOTIDE SEQUENCE</scope>
    <source>
        <strain evidence="2">G02</strain>
        <tissue evidence="2">Leaf</tissue>
    </source>
</reference>
<dbReference type="GO" id="GO:0010468">
    <property type="term" value="P:regulation of gene expression"/>
    <property type="evidence" value="ECO:0007669"/>
    <property type="project" value="TreeGrafter"/>
</dbReference>
<dbReference type="PANTHER" id="PTHR10694:SF38">
    <property type="entry name" value="LYSINE-SPECIFIC DEMETHYLASE REF6"/>
    <property type="match status" value="1"/>
</dbReference>
<dbReference type="Pfam" id="PF02373">
    <property type="entry name" value="JmjC"/>
    <property type="match status" value="1"/>
</dbReference>
<protein>
    <submittedName>
        <fullName evidence="2">Lysine-specific demethylase REF6</fullName>
    </submittedName>
</protein>
<dbReference type="SUPFAM" id="SSF51197">
    <property type="entry name" value="Clavaminate synthase-like"/>
    <property type="match status" value="1"/>
</dbReference>